<keyword evidence="1" id="KW-0808">Transferase</keyword>
<dbReference type="EMBL" id="SJPZ01000006">
    <property type="protein sequence ID" value="TWU59563.1"/>
    <property type="molecule type" value="Genomic_DNA"/>
</dbReference>
<dbReference type="EC" id="2.3.1.-" evidence="1"/>
<dbReference type="SUPFAM" id="SSF51161">
    <property type="entry name" value="Trimeric LpxA-like enzymes"/>
    <property type="match status" value="1"/>
</dbReference>
<dbReference type="AlphaFoldDB" id="A0A5C6FCX5"/>
<accession>A0A5C6FCX5</accession>
<dbReference type="GO" id="GO:0016746">
    <property type="term" value="F:acyltransferase activity"/>
    <property type="evidence" value="ECO:0007669"/>
    <property type="project" value="UniProtKB-KW"/>
</dbReference>
<evidence type="ECO:0000313" key="1">
    <source>
        <dbReference type="EMBL" id="TWU59563.1"/>
    </source>
</evidence>
<comment type="caution">
    <text evidence="1">The sequence shown here is derived from an EMBL/GenBank/DDBJ whole genome shotgun (WGS) entry which is preliminary data.</text>
</comment>
<dbReference type="CDD" id="cd04647">
    <property type="entry name" value="LbH_MAT_like"/>
    <property type="match status" value="1"/>
</dbReference>
<dbReference type="Proteomes" id="UP000316476">
    <property type="component" value="Unassembled WGS sequence"/>
</dbReference>
<reference evidence="1 2" key="1">
    <citation type="submission" date="2019-02" db="EMBL/GenBank/DDBJ databases">
        <title>Deep-cultivation of Planctomycetes and their phenomic and genomic characterization uncovers novel biology.</title>
        <authorList>
            <person name="Wiegand S."/>
            <person name="Jogler M."/>
            <person name="Boedeker C."/>
            <person name="Pinto D."/>
            <person name="Vollmers J."/>
            <person name="Rivas-Marin E."/>
            <person name="Kohn T."/>
            <person name="Peeters S.H."/>
            <person name="Heuer A."/>
            <person name="Rast P."/>
            <person name="Oberbeckmann S."/>
            <person name="Bunk B."/>
            <person name="Jeske O."/>
            <person name="Meyerdierks A."/>
            <person name="Storesund J.E."/>
            <person name="Kallscheuer N."/>
            <person name="Luecker S."/>
            <person name="Lage O.M."/>
            <person name="Pohl T."/>
            <person name="Merkel B.J."/>
            <person name="Hornburger P."/>
            <person name="Mueller R.-W."/>
            <person name="Bruemmer F."/>
            <person name="Labrenz M."/>
            <person name="Spormann A.M."/>
            <person name="Op Den Camp H."/>
            <person name="Overmann J."/>
            <person name="Amann R."/>
            <person name="Jetten M.S.M."/>
            <person name="Mascher T."/>
            <person name="Medema M.H."/>
            <person name="Devos D.P."/>
            <person name="Kaster A.-K."/>
            <person name="Ovreas L."/>
            <person name="Rohde M."/>
            <person name="Galperin M.Y."/>
            <person name="Jogler C."/>
        </authorList>
    </citation>
    <scope>NUCLEOTIDE SEQUENCE [LARGE SCALE GENOMIC DNA]</scope>
    <source>
        <strain evidence="1 2">V7</strain>
    </source>
</reference>
<gene>
    <name evidence="1" type="ORF">V7x_55540</name>
</gene>
<sequence>MKNGMRVSRFRDKVAFRMQAIVAVWKCAAFIRWLRLRGMQLGHGNSIGRQMRVTWPHQVKIGNECLFERDVILKFDGIWQTGPRMRFGDKVFVGTGCEFNIRAGIAVGNDCLIASGCRFVDHDHGIERSALMRSQPGPESPIEIGPDVWIGCNCVVLKGVKIGQGAIVGAGAVVTKSIPDYEIWAGVPAKKIAKRPAN</sequence>
<dbReference type="InterPro" id="IPR051159">
    <property type="entry name" value="Hexapeptide_acetyltransf"/>
</dbReference>
<proteinExistence type="predicted"/>
<dbReference type="Pfam" id="PF14602">
    <property type="entry name" value="Hexapep_2"/>
    <property type="match status" value="1"/>
</dbReference>
<dbReference type="InterPro" id="IPR011004">
    <property type="entry name" value="Trimer_LpxA-like_sf"/>
</dbReference>
<organism evidence="1 2">
    <name type="scientific">Crateriforma conspicua</name>
    <dbReference type="NCBI Taxonomy" id="2527996"/>
    <lineage>
        <taxon>Bacteria</taxon>
        <taxon>Pseudomonadati</taxon>
        <taxon>Planctomycetota</taxon>
        <taxon>Planctomycetia</taxon>
        <taxon>Planctomycetales</taxon>
        <taxon>Planctomycetaceae</taxon>
        <taxon>Crateriforma</taxon>
    </lineage>
</organism>
<name>A0A5C6FCX5_9PLAN</name>
<dbReference type="PANTHER" id="PTHR23416">
    <property type="entry name" value="SIALIC ACID SYNTHASE-RELATED"/>
    <property type="match status" value="1"/>
</dbReference>
<dbReference type="InterPro" id="IPR001451">
    <property type="entry name" value="Hexapep"/>
</dbReference>
<keyword evidence="1" id="KW-0012">Acyltransferase</keyword>
<evidence type="ECO:0000313" key="2">
    <source>
        <dbReference type="Proteomes" id="UP000316476"/>
    </source>
</evidence>
<dbReference type="Pfam" id="PF00132">
    <property type="entry name" value="Hexapep"/>
    <property type="match status" value="1"/>
</dbReference>
<protein>
    <submittedName>
        <fullName evidence="1">Putative acetyltransferase</fullName>
        <ecNumber evidence="1">2.3.1.-</ecNumber>
    </submittedName>
</protein>
<dbReference type="Gene3D" id="2.160.10.10">
    <property type="entry name" value="Hexapeptide repeat proteins"/>
    <property type="match status" value="1"/>
</dbReference>